<gene>
    <name evidence="3" type="ORF">HKN21_09520</name>
</gene>
<dbReference type="Proteomes" id="UP000547674">
    <property type="component" value="Unassembled WGS sequence"/>
</dbReference>
<organism evidence="3 4">
    <name type="scientific">Eiseniibacteriota bacterium</name>
    <dbReference type="NCBI Taxonomy" id="2212470"/>
    <lineage>
        <taxon>Bacteria</taxon>
        <taxon>Candidatus Eiseniibacteriota</taxon>
    </lineage>
</organism>
<evidence type="ECO:0000259" key="1">
    <source>
        <dbReference type="Pfam" id="PF10105"/>
    </source>
</evidence>
<evidence type="ECO:0000313" key="4">
    <source>
        <dbReference type="Proteomes" id="UP000547674"/>
    </source>
</evidence>
<proteinExistence type="predicted"/>
<dbReference type="AlphaFoldDB" id="A0A7Y2E9N8"/>
<dbReference type="EMBL" id="JABDJR010000378">
    <property type="protein sequence ID" value="NNF06987.1"/>
    <property type="molecule type" value="Genomic_DNA"/>
</dbReference>
<dbReference type="Pfam" id="PF19864">
    <property type="entry name" value="Radical_SAM_N2"/>
    <property type="match status" value="1"/>
</dbReference>
<feature type="domain" description="DUF2344" evidence="1">
    <location>
        <begin position="541"/>
        <end position="721"/>
    </location>
</feature>
<accession>A0A7Y2E9N8</accession>
<comment type="caution">
    <text evidence="3">The sequence shown here is derived from an EMBL/GenBank/DDBJ whole genome shotgun (WGS) entry which is preliminary data.</text>
</comment>
<dbReference type="PANTHER" id="PTHR42731">
    <property type="entry name" value="SLL1084 PROTEIN"/>
    <property type="match status" value="1"/>
</dbReference>
<name>A0A7Y2E9N8_UNCEI</name>
<dbReference type="Pfam" id="PF10105">
    <property type="entry name" value="DUF2344"/>
    <property type="match status" value="1"/>
</dbReference>
<protein>
    <submittedName>
        <fullName evidence="3">DUF2344 domain-containing protein</fullName>
    </submittedName>
</protein>
<sequence>MATDRLEETILPRVARPNRYIFPYPKNLNSDQAKGKVCLVVPSLFERALAGMGVRSLFPHLRSAAEREGFLVDLCFAPHADFQEVCESSDQLLFGLDSRLPLNEFDALLLMPEGPRDFPELVAMMQFGGVDISEETGPLRILLGPMASALGLHSAVDIVLPGDPEAYVSELMTFLSSEKTDRESAKTWAKLVTKAEGRWLDEIPEVEDLPVETSLEAVPLEIARGPENEFVSAPVRTRSIERAVALAEDALCRTGHREVRLYGATHFTNLVDVLERLHQKSRPLGVHAQVDQLNIADYKPALARELLKASGNRVRFGPIHCSEQLRLNHQKPFSKEDLLRTMRSVMRGGWNTVDLTLFLGAEDETAEDRSEALEFLKFVAGLVTKDLPTRLSIHLRPVLKSDGSMLSQEEWFTLTNQWREALEKSRVKILAASPEAILSEAALMRDPKLGSQVLERLVQSQARRQGERESYQEALWAEAWNDELRLSADAPQLESAPQSTRSMESHAFDAVSCQAFGVPGWTRRRRTRRNSRGKDSTRADRYRIRFSKSEPMRFTSHLEVGRTLERAFRRSQLPVASSQGKNPRPKVAYGPPLALGMTSGAEYVDVQFGREVPESFVSALNQTLPEGIDIVGATPIRNEARSLGSSVEVADYHVWFPDALIQGPLGDISFDSLMEQLEKRVSEVRKQDTFMVTKVRKDQVIEFNAKPSLIRVEVVRDDGGRPVLSYRQTLNRSDSARPEHLTAALCDWWNFDGRMLRVHRSGLYIPGKRELLDPMRVVQAGFAWWRQPVRGGLAS</sequence>
<feature type="domain" description="Radical SAM" evidence="2">
    <location>
        <begin position="65"/>
        <end position="197"/>
    </location>
</feature>
<dbReference type="NCBIfam" id="TIGR03936">
    <property type="entry name" value="sam_1_link_chp"/>
    <property type="match status" value="1"/>
</dbReference>
<dbReference type="InterPro" id="IPR058240">
    <property type="entry name" value="rSAM_sf"/>
</dbReference>
<evidence type="ECO:0000313" key="3">
    <source>
        <dbReference type="EMBL" id="NNF06987.1"/>
    </source>
</evidence>
<dbReference type="SUPFAM" id="SSF102114">
    <property type="entry name" value="Radical SAM enzymes"/>
    <property type="match status" value="1"/>
</dbReference>
<dbReference type="PANTHER" id="PTHR42731:SF1">
    <property type="entry name" value="RADICAL SAM DOMAIN PROTEIN"/>
    <property type="match status" value="1"/>
</dbReference>
<evidence type="ECO:0000259" key="2">
    <source>
        <dbReference type="Pfam" id="PF19864"/>
    </source>
</evidence>
<dbReference type="InterPro" id="IPR018768">
    <property type="entry name" value="DUF2344"/>
</dbReference>
<dbReference type="InterPro" id="IPR045784">
    <property type="entry name" value="Radical_SAM_N2"/>
</dbReference>
<reference evidence="3 4" key="1">
    <citation type="submission" date="2020-03" db="EMBL/GenBank/DDBJ databases">
        <title>Metabolic flexibility allows generalist bacteria to become dominant in a frequently disturbed ecosystem.</title>
        <authorList>
            <person name="Chen Y.-J."/>
            <person name="Leung P.M."/>
            <person name="Bay S.K."/>
            <person name="Hugenholtz P."/>
            <person name="Kessler A.J."/>
            <person name="Shelley G."/>
            <person name="Waite D.W."/>
            <person name="Cook P.L."/>
            <person name="Greening C."/>
        </authorList>
    </citation>
    <scope>NUCLEOTIDE SEQUENCE [LARGE SCALE GENOMIC DNA]</scope>
    <source>
        <strain evidence="3">SS_bin_28</strain>
    </source>
</reference>